<comment type="caution">
    <text evidence="1">The sequence shown here is derived from an EMBL/GenBank/DDBJ whole genome shotgun (WGS) entry which is preliminary data.</text>
</comment>
<organism evidence="1 2">
    <name type="scientific">Pseudomonas fluorescens</name>
    <dbReference type="NCBI Taxonomy" id="294"/>
    <lineage>
        <taxon>Bacteria</taxon>
        <taxon>Pseudomonadati</taxon>
        <taxon>Pseudomonadota</taxon>
        <taxon>Gammaproteobacteria</taxon>
        <taxon>Pseudomonadales</taxon>
        <taxon>Pseudomonadaceae</taxon>
        <taxon>Pseudomonas</taxon>
    </lineage>
</organism>
<dbReference type="Proteomes" id="UP000061348">
    <property type="component" value="Unassembled WGS sequence"/>
</dbReference>
<protein>
    <submittedName>
        <fullName evidence="1">Uncharacterized protein</fullName>
    </submittedName>
</protein>
<accession>A0A109LEV7</accession>
<sequence length="135" mass="14048">MNAASTCASSPCTSEGSSKPQCVFTAGPKYTGHASPAALSHTVMTTSGGLPSKASLPLLYKPSMLMPAACSVLRLRGNTWPLGKLPALIASKPGGARWLNIASDKMLRQLLAVHMNSTFIAVSFRCSGATRGRRG</sequence>
<evidence type="ECO:0000313" key="2">
    <source>
        <dbReference type="Proteomes" id="UP000061348"/>
    </source>
</evidence>
<dbReference type="EMBL" id="LCYA01000103">
    <property type="protein sequence ID" value="KWV86245.1"/>
    <property type="molecule type" value="Genomic_DNA"/>
</dbReference>
<dbReference type="AlphaFoldDB" id="A0A109LEV7"/>
<reference evidence="1 2" key="1">
    <citation type="submission" date="2015-05" db="EMBL/GenBank/DDBJ databases">
        <title>A genomic and transcriptomic approach to investigate the blue pigment phenotype in Pseudomonas fluorescens.</title>
        <authorList>
            <person name="Andreani N.A."/>
            <person name="Cardazzo B."/>
        </authorList>
    </citation>
    <scope>NUCLEOTIDE SEQUENCE [LARGE SCALE GENOMIC DNA]</scope>
    <source>
        <strain evidence="1 2">Ps_22</strain>
    </source>
</reference>
<gene>
    <name evidence="1" type="ORF">PFLmoz3_04217</name>
</gene>
<evidence type="ECO:0000313" key="1">
    <source>
        <dbReference type="EMBL" id="KWV86245.1"/>
    </source>
</evidence>
<proteinExistence type="predicted"/>
<name>A0A109LEV7_PSEFL</name>